<accession>A0ABZ0XTK2</accession>
<feature type="domain" description="Ysc84 actin-binding" evidence="2">
    <location>
        <begin position="111"/>
        <end position="194"/>
    </location>
</feature>
<dbReference type="CDD" id="cd11524">
    <property type="entry name" value="SYLF"/>
    <property type="match status" value="1"/>
</dbReference>
<dbReference type="InterPro" id="IPR007461">
    <property type="entry name" value="Ysc84_actin-binding"/>
</dbReference>
<gene>
    <name evidence="3" type="ORF">SR858_17600</name>
</gene>
<keyword evidence="4" id="KW-1185">Reference proteome</keyword>
<organism evidence="3 4">
    <name type="scientific">Duganella zoogloeoides</name>
    <dbReference type="NCBI Taxonomy" id="75659"/>
    <lineage>
        <taxon>Bacteria</taxon>
        <taxon>Pseudomonadati</taxon>
        <taxon>Pseudomonadota</taxon>
        <taxon>Betaproteobacteria</taxon>
        <taxon>Burkholderiales</taxon>
        <taxon>Oxalobacteraceae</taxon>
        <taxon>Telluria group</taxon>
        <taxon>Duganella</taxon>
    </lineage>
</organism>
<dbReference type="RefSeq" id="WP_019920300.1">
    <property type="nucleotide sequence ID" value="NZ_CP140152.1"/>
</dbReference>
<proteinExistence type="predicted"/>
<dbReference type="EMBL" id="CP140152">
    <property type="protein sequence ID" value="WQH02873.1"/>
    <property type="molecule type" value="Genomic_DNA"/>
</dbReference>
<evidence type="ECO:0000313" key="3">
    <source>
        <dbReference type="EMBL" id="WQH02873.1"/>
    </source>
</evidence>
<sequence>MQKSSFLRRATATATLALVGLALSGCTTTTQTGGAVRTEPAAVKTDIERGAYDTLERLYKEVKGSRELVRKANGVLVFPNVLAAGLVVGGEYGRGVLRTGGQTVNYYSLTTLSVGFQAGAQSKAVVILFMSRDALDKFRNSRGWTAGVDGSVAVINVGANGEVATNAINSAVQALVLTNAGLMANLSLEGTKISKLDL</sequence>
<feature type="chain" id="PRO_5046331164" evidence="1">
    <location>
        <begin position="25"/>
        <end position="198"/>
    </location>
</feature>
<name>A0ABZ0XTK2_9BURK</name>
<dbReference type="Pfam" id="PF04366">
    <property type="entry name" value="Ysc84"/>
    <property type="match status" value="1"/>
</dbReference>
<feature type="signal peptide" evidence="1">
    <location>
        <begin position="1"/>
        <end position="24"/>
    </location>
</feature>
<reference evidence="3 4" key="1">
    <citation type="submission" date="2023-11" db="EMBL/GenBank/DDBJ databases">
        <title>MicrobeMod: A computational toolkit for identifying prokaryotic methylation and restriction-modification with nanopore sequencing.</title>
        <authorList>
            <person name="Crits-Christoph A."/>
            <person name="Kang S.C."/>
            <person name="Lee H."/>
            <person name="Ostrov N."/>
        </authorList>
    </citation>
    <scope>NUCLEOTIDE SEQUENCE [LARGE SCALE GENOMIC DNA]</scope>
    <source>
        <strain evidence="3 4">ATCC 25935</strain>
    </source>
</reference>
<keyword evidence="1" id="KW-0732">Signal</keyword>
<dbReference type="PROSITE" id="PS51257">
    <property type="entry name" value="PROKAR_LIPOPROTEIN"/>
    <property type="match status" value="1"/>
</dbReference>
<protein>
    <submittedName>
        <fullName evidence="3">YSC84-related protein</fullName>
    </submittedName>
</protein>
<dbReference type="GeneID" id="43162199"/>
<evidence type="ECO:0000313" key="4">
    <source>
        <dbReference type="Proteomes" id="UP001326110"/>
    </source>
</evidence>
<evidence type="ECO:0000256" key="1">
    <source>
        <dbReference type="SAM" id="SignalP"/>
    </source>
</evidence>
<evidence type="ECO:0000259" key="2">
    <source>
        <dbReference type="Pfam" id="PF04366"/>
    </source>
</evidence>
<dbReference type="Proteomes" id="UP001326110">
    <property type="component" value="Chromosome"/>
</dbReference>